<dbReference type="GO" id="GO:0003995">
    <property type="term" value="F:acyl-CoA dehydrogenase activity"/>
    <property type="evidence" value="ECO:0007669"/>
    <property type="project" value="TreeGrafter"/>
</dbReference>
<dbReference type="InterPro" id="IPR013786">
    <property type="entry name" value="AcylCoA_DH/ox_N"/>
</dbReference>
<dbReference type="EMBL" id="CP003108">
    <property type="protein sequence ID" value="AET68508.1"/>
    <property type="molecule type" value="Genomic_DNA"/>
</dbReference>
<evidence type="ECO:0000256" key="3">
    <source>
        <dbReference type="ARBA" id="ARBA00009347"/>
    </source>
</evidence>
<reference evidence="13" key="1">
    <citation type="submission" date="2011-11" db="EMBL/GenBank/DDBJ databases">
        <title>Complete sequence of Desulfosporosinus orientis DSM 765.</title>
        <authorList>
            <person name="Lucas S."/>
            <person name="Han J."/>
            <person name="Lapidus A."/>
            <person name="Cheng J.-F."/>
            <person name="Goodwin L."/>
            <person name="Pitluck S."/>
            <person name="Peters L."/>
            <person name="Ovchinnikova G."/>
            <person name="Teshima H."/>
            <person name="Detter J.C."/>
            <person name="Han C."/>
            <person name="Tapia R."/>
            <person name="Land M."/>
            <person name="Hauser L."/>
            <person name="Kyrpides N."/>
            <person name="Ivanova N."/>
            <person name="Pagani I."/>
            <person name="Pester M."/>
            <person name="Spring S."/>
            <person name="Ollivier B."/>
            <person name="Rattei T."/>
            <person name="Klenk H.-P."/>
            <person name="Wagner M."/>
            <person name="Loy A."/>
            <person name="Woyke T."/>
        </authorList>
    </citation>
    <scope>NUCLEOTIDE SEQUENCE [LARGE SCALE GENOMIC DNA]</scope>
    <source>
        <strain evidence="13">ATCC 19365 / DSM 765 / NCIMB 8382 / VKM B-1628</strain>
    </source>
</reference>
<dbReference type="Gene3D" id="1.10.540.10">
    <property type="entry name" value="Acyl-CoA dehydrogenase/oxidase, N-terminal domain"/>
    <property type="match status" value="1"/>
</dbReference>
<dbReference type="FunFam" id="1.10.540.10:FF:000002">
    <property type="entry name" value="Acyl-CoA dehydrogenase FadE19"/>
    <property type="match status" value="1"/>
</dbReference>
<protein>
    <submittedName>
        <fullName evidence="12">Acyl-CoA dehydrogenase</fullName>
    </submittedName>
</protein>
<name>G7WGS2_DESOD</name>
<evidence type="ECO:0000256" key="2">
    <source>
        <dbReference type="ARBA" id="ARBA00005109"/>
    </source>
</evidence>
<dbReference type="FunFam" id="1.20.140.10:FF:000001">
    <property type="entry name" value="Acyl-CoA dehydrogenase"/>
    <property type="match status" value="1"/>
</dbReference>
<dbReference type="Pfam" id="PF02771">
    <property type="entry name" value="Acyl-CoA_dh_N"/>
    <property type="match status" value="1"/>
</dbReference>
<dbReference type="SUPFAM" id="SSF56645">
    <property type="entry name" value="Acyl-CoA dehydrogenase NM domain-like"/>
    <property type="match status" value="1"/>
</dbReference>
<comment type="pathway">
    <text evidence="2">Amino-acid degradation; L-valine degradation.</text>
</comment>
<dbReference type="InterPro" id="IPR036250">
    <property type="entry name" value="AcylCo_DH-like_C"/>
</dbReference>
<dbReference type="InterPro" id="IPR009075">
    <property type="entry name" value="AcylCo_DH/oxidase_C"/>
</dbReference>
<evidence type="ECO:0000259" key="9">
    <source>
        <dbReference type="Pfam" id="PF00441"/>
    </source>
</evidence>
<dbReference type="GO" id="GO:0009083">
    <property type="term" value="P:branched-chain amino acid catabolic process"/>
    <property type="evidence" value="ECO:0007669"/>
    <property type="project" value="UniProtKB-KW"/>
</dbReference>
<accession>G7WGS2</accession>
<keyword evidence="7 8" id="KW-0560">Oxidoreductase</keyword>
<keyword evidence="6 8" id="KW-0274">FAD</keyword>
<proteinExistence type="inferred from homology"/>
<sequence length="387" mass="43373">MIINFALTEEQKMVQKMAKDFAENEIAPYIDQDEENHYWRREIFDKMAEFGFFGFCIDEEYGGNSMGWLEGALVIEQVSKVHTSWRMAFNMQDWGTALTIQKFGAEEQKKHYIPKFVSGEYVGSFAMTEADVGSDVAAMKCRAEDKGDYYLLNGHKMWITNGTVCDHGLLYVKTDKDAGAKGITCFIMDYSLPGIERNAIKNKVGLWASDTAEIVFENVRVPKELILGNVGQGFNICMQQLNGTRLGCSAGSLGLSGACLEASIRYANERSQFGKPIGKYQLIQQQIAEMKMEHAALEYMVYKAAWLKDQGLPNQMETSMSKLFGAKAAVHAANECMKLHGSFGYSNEYPCGRFLRDCKQFETLEGTSNMHTQIVANAALGYSPNRV</sequence>
<gene>
    <name evidence="12" type="ordered locus">Desor_2984</name>
</gene>
<evidence type="ECO:0000256" key="1">
    <source>
        <dbReference type="ARBA" id="ARBA00001974"/>
    </source>
</evidence>
<dbReference type="InterPro" id="IPR046373">
    <property type="entry name" value="Acyl-CoA_Oxase/DH_mid-dom_sf"/>
</dbReference>
<feature type="domain" description="Acyl-CoA dehydrogenase/oxidase N-terminal" evidence="11">
    <location>
        <begin position="8"/>
        <end position="120"/>
    </location>
</feature>
<dbReference type="InterPro" id="IPR009100">
    <property type="entry name" value="AcylCoA_DH/oxidase_NM_dom_sf"/>
</dbReference>
<dbReference type="HOGENOM" id="CLU_018204_0_2_9"/>
<dbReference type="PATRIC" id="fig|768706.3.peg.2997"/>
<evidence type="ECO:0000256" key="7">
    <source>
        <dbReference type="ARBA" id="ARBA00023002"/>
    </source>
</evidence>
<comment type="cofactor">
    <cofactor evidence="1 8">
        <name>FAD</name>
        <dbReference type="ChEBI" id="CHEBI:57692"/>
    </cofactor>
</comment>
<comment type="similarity">
    <text evidence="3 8">Belongs to the acyl-CoA dehydrogenase family.</text>
</comment>
<evidence type="ECO:0000313" key="13">
    <source>
        <dbReference type="Proteomes" id="UP000006346"/>
    </source>
</evidence>
<feature type="domain" description="Acyl-CoA oxidase/dehydrogenase middle" evidence="10">
    <location>
        <begin position="124"/>
        <end position="219"/>
    </location>
</feature>
<dbReference type="Gene3D" id="1.20.140.10">
    <property type="entry name" value="Butyryl-CoA Dehydrogenase, subunit A, domain 3"/>
    <property type="match status" value="1"/>
</dbReference>
<dbReference type="eggNOG" id="COG1960">
    <property type="taxonomic scope" value="Bacteria"/>
</dbReference>
<dbReference type="PANTHER" id="PTHR43884:SF12">
    <property type="entry name" value="ISOVALERYL-COA DEHYDROGENASE, MITOCHONDRIAL-RELATED"/>
    <property type="match status" value="1"/>
</dbReference>
<dbReference type="InterPro" id="IPR037069">
    <property type="entry name" value="AcylCoA_DH/ox_N_sf"/>
</dbReference>
<evidence type="ECO:0000256" key="8">
    <source>
        <dbReference type="RuleBase" id="RU362125"/>
    </source>
</evidence>
<dbReference type="Pfam" id="PF00441">
    <property type="entry name" value="Acyl-CoA_dh_1"/>
    <property type="match status" value="1"/>
</dbReference>
<evidence type="ECO:0000256" key="4">
    <source>
        <dbReference type="ARBA" id="ARBA00022456"/>
    </source>
</evidence>
<evidence type="ECO:0000313" key="12">
    <source>
        <dbReference type="EMBL" id="AET68508.1"/>
    </source>
</evidence>
<dbReference type="PANTHER" id="PTHR43884">
    <property type="entry name" value="ACYL-COA DEHYDROGENASE"/>
    <property type="match status" value="1"/>
</dbReference>
<evidence type="ECO:0000256" key="6">
    <source>
        <dbReference type="ARBA" id="ARBA00022827"/>
    </source>
</evidence>
<organism evidence="12 13">
    <name type="scientific">Desulfosporosinus orientis (strain ATCC 19365 / DSM 765 / NCIMB 8382 / VKM B-1628 / Singapore I)</name>
    <name type="common">Desulfotomaculum orientis</name>
    <dbReference type="NCBI Taxonomy" id="768706"/>
    <lineage>
        <taxon>Bacteria</taxon>
        <taxon>Bacillati</taxon>
        <taxon>Bacillota</taxon>
        <taxon>Clostridia</taxon>
        <taxon>Eubacteriales</taxon>
        <taxon>Desulfitobacteriaceae</taxon>
        <taxon>Desulfosporosinus</taxon>
    </lineage>
</organism>
<dbReference type="SUPFAM" id="SSF47203">
    <property type="entry name" value="Acyl-CoA dehydrogenase C-terminal domain-like"/>
    <property type="match status" value="1"/>
</dbReference>
<dbReference type="GO" id="GO:0050660">
    <property type="term" value="F:flavin adenine dinucleotide binding"/>
    <property type="evidence" value="ECO:0007669"/>
    <property type="project" value="InterPro"/>
</dbReference>
<dbReference type="InterPro" id="IPR006091">
    <property type="entry name" value="Acyl-CoA_Oxase/DH_mid-dom"/>
</dbReference>
<dbReference type="KEGG" id="dor:Desor_2984"/>
<keyword evidence="4" id="KW-0101">Branched-chain amino acid catabolism</keyword>
<dbReference type="Proteomes" id="UP000006346">
    <property type="component" value="Chromosome"/>
</dbReference>
<evidence type="ECO:0000259" key="11">
    <source>
        <dbReference type="Pfam" id="PF02771"/>
    </source>
</evidence>
<feature type="domain" description="Acyl-CoA dehydrogenase/oxidase C-terminal" evidence="9">
    <location>
        <begin position="231"/>
        <end position="379"/>
    </location>
</feature>
<evidence type="ECO:0000256" key="5">
    <source>
        <dbReference type="ARBA" id="ARBA00022630"/>
    </source>
</evidence>
<dbReference type="AlphaFoldDB" id="G7WGS2"/>
<dbReference type="FunFam" id="2.40.110.10:FF:000001">
    <property type="entry name" value="Acyl-CoA dehydrogenase, mitochondrial"/>
    <property type="match status" value="1"/>
</dbReference>
<dbReference type="Pfam" id="PF02770">
    <property type="entry name" value="Acyl-CoA_dh_M"/>
    <property type="match status" value="1"/>
</dbReference>
<reference evidence="12 13" key="2">
    <citation type="journal article" date="2012" name="J. Bacteriol.">
        <title>Complete genome sequences of Desulfosporosinus orientis DSM765T, Desulfosporosinus youngiae DSM17734T, Desulfosporosinus meridiei DSM13257T, and Desulfosporosinus acidiphilus DSM22704T.</title>
        <authorList>
            <person name="Pester M."/>
            <person name="Brambilla E."/>
            <person name="Alazard D."/>
            <person name="Rattei T."/>
            <person name="Weinmaier T."/>
            <person name="Han J."/>
            <person name="Lucas S."/>
            <person name="Lapidus A."/>
            <person name="Cheng J.F."/>
            <person name="Goodwin L."/>
            <person name="Pitluck S."/>
            <person name="Peters L."/>
            <person name="Ovchinnikova G."/>
            <person name="Teshima H."/>
            <person name="Detter J.C."/>
            <person name="Han C.S."/>
            <person name="Tapia R."/>
            <person name="Land M.L."/>
            <person name="Hauser L."/>
            <person name="Kyrpides N.C."/>
            <person name="Ivanova N.N."/>
            <person name="Pagani I."/>
            <person name="Huntmann M."/>
            <person name="Wei C.L."/>
            <person name="Davenport K.W."/>
            <person name="Daligault H."/>
            <person name="Chain P.S."/>
            <person name="Chen A."/>
            <person name="Mavromatis K."/>
            <person name="Markowitz V."/>
            <person name="Szeto E."/>
            <person name="Mikhailova N."/>
            <person name="Pati A."/>
            <person name="Wagner M."/>
            <person name="Woyke T."/>
            <person name="Ollivier B."/>
            <person name="Klenk H.P."/>
            <person name="Spring S."/>
            <person name="Loy A."/>
        </authorList>
    </citation>
    <scope>NUCLEOTIDE SEQUENCE [LARGE SCALE GENOMIC DNA]</scope>
    <source>
        <strain evidence="13">ATCC 19365 / DSM 765 / NCIMB 8382 / VKM B-1628</strain>
    </source>
</reference>
<keyword evidence="13" id="KW-1185">Reference proteome</keyword>
<evidence type="ECO:0000259" key="10">
    <source>
        <dbReference type="Pfam" id="PF02770"/>
    </source>
</evidence>
<keyword evidence="5 8" id="KW-0285">Flavoprotein</keyword>
<dbReference type="STRING" id="768706.Desor_2984"/>
<dbReference type="Gene3D" id="2.40.110.10">
    <property type="entry name" value="Butyryl-CoA Dehydrogenase, subunit A, domain 2"/>
    <property type="match status" value="1"/>
</dbReference>